<reference evidence="2" key="1">
    <citation type="journal article" date="2019" name="Int. J. Syst. Evol. Microbiol.">
        <title>The Global Catalogue of Microorganisms (GCM) 10K type strain sequencing project: providing services to taxonomists for standard genome sequencing and annotation.</title>
        <authorList>
            <consortium name="The Broad Institute Genomics Platform"/>
            <consortium name="The Broad Institute Genome Sequencing Center for Infectious Disease"/>
            <person name="Wu L."/>
            <person name="Ma J."/>
        </authorList>
    </citation>
    <scope>NUCLEOTIDE SEQUENCE [LARGE SCALE GENOMIC DNA]</scope>
    <source>
        <strain evidence="2">JCM 9373</strain>
    </source>
</reference>
<name>A0ABP6NFL0_9ACTN</name>
<dbReference type="EMBL" id="BAAAUT010000031">
    <property type="protein sequence ID" value="GAA3144520.1"/>
    <property type="molecule type" value="Genomic_DNA"/>
</dbReference>
<evidence type="ECO:0000313" key="1">
    <source>
        <dbReference type="EMBL" id="GAA3144520.1"/>
    </source>
</evidence>
<dbReference type="RefSeq" id="WP_344861605.1">
    <property type="nucleotide sequence ID" value="NZ_BAAAUT010000031.1"/>
</dbReference>
<sequence length="62" mass="6297">MSTPLTDAIAAGCRTRPTAELLGLYRQGAALSATGPVTLSGDVLAAIETVLIERDALAGEAR</sequence>
<protein>
    <submittedName>
        <fullName evidence="1">Uncharacterized protein</fullName>
    </submittedName>
</protein>
<dbReference type="Proteomes" id="UP001500320">
    <property type="component" value="Unassembled WGS sequence"/>
</dbReference>
<organism evidence="1 2">
    <name type="scientific">Planomonospora alba</name>
    <dbReference type="NCBI Taxonomy" id="161354"/>
    <lineage>
        <taxon>Bacteria</taxon>
        <taxon>Bacillati</taxon>
        <taxon>Actinomycetota</taxon>
        <taxon>Actinomycetes</taxon>
        <taxon>Streptosporangiales</taxon>
        <taxon>Streptosporangiaceae</taxon>
        <taxon>Planomonospora</taxon>
    </lineage>
</organism>
<comment type="caution">
    <text evidence="1">The sequence shown here is derived from an EMBL/GenBank/DDBJ whole genome shotgun (WGS) entry which is preliminary data.</text>
</comment>
<proteinExistence type="predicted"/>
<accession>A0ABP6NFL0</accession>
<evidence type="ECO:0000313" key="2">
    <source>
        <dbReference type="Proteomes" id="UP001500320"/>
    </source>
</evidence>
<keyword evidence="2" id="KW-1185">Reference proteome</keyword>
<gene>
    <name evidence="1" type="ORF">GCM10010466_39530</name>
</gene>